<dbReference type="CDD" id="cd03241">
    <property type="entry name" value="ABC_RecN"/>
    <property type="match status" value="2"/>
</dbReference>
<keyword evidence="6" id="KW-0067">ATP-binding</keyword>
<keyword evidence="12" id="KW-1185">Reference proteome</keyword>
<dbReference type="InterPro" id="IPR027417">
    <property type="entry name" value="P-loop_NTPase"/>
</dbReference>
<evidence type="ECO:0000256" key="7">
    <source>
        <dbReference type="ARBA" id="ARBA00023204"/>
    </source>
</evidence>
<keyword evidence="5 9" id="KW-0227">DNA damage</keyword>
<evidence type="ECO:0000313" key="12">
    <source>
        <dbReference type="Proteomes" id="UP000294321"/>
    </source>
</evidence>
<evidence type="ECO:0000256" key="4">
    <source>
        <dbReference type="ARBA" id="ARBA00022741"/>
    </source>
</evidence>
<evidence type="ECO:0000256" key="6">
    <source>
        <dbReference type="ARBA" id="ARBA00022840"/>
    </source>
</evidence>
<dbReference type="FunFam" id="3.40.50.300:FF:000356">
    <property type="entry name" value="DNA repair protein RecN"/>
    <property type="match status" value="1"/>
</dbReference>
<comment type="similarity">
    <text evidence="2 9">Belongs to the RecN family.</text>
</comment>
<gene>
    <name evidence="11" type="primary">recN</name>
    <name evidence="11" type="ORF">ELX58_05685</name>
</gene>
<dbReference type="GO" id="GO:0009432">
    <property type="term" value="P:SOS response"/>
    <property type="evidence" value="ECO:0007669"/>
    <property type="project" value="TreeGrafter"/>
</dbReference>
<dbReference type="PANTHER" id="PTHR11059">
    <property type="entry name" value="DNA REPAIR PROTEIN RECN"/>
    <property type="match status" value="1"/>
</dbReference>
<dbReference type="GO" id="GO:0006281">
    <property type="term" value="P:DNA repair"/>
    <property type="evidence" value="ECO:0007669"/>
    <property type="project" value="UniProtKB-KW"/>
</dbReference>
<dbReference type="GO" id="GO:0005524">
    <property type="term" value="F:ATP binding"/>
    <property type="evidence" value="ECO:0007669"/>
    <property type="project" value="UniProtKB-KW"/>
</dbReference>
<organism evidence="11 12">
    <name type="scientific">Acetilactobacillus jinshanensis</name>
    <dbReference type="NCBI Taxonomy" id="1720083"/>
    <lineage>
        <taxon>Bacteria</taxon>
        <taxon>Bacillati</taxon>
        <taxon>Bacillota</taxon>
        <taxon>Bacilli</taxon>
        <taxon>Lactobacillales</taxon>
        <taxon>Lactobacillaceae</taxon>
        <taxon>Acetilactobacillus</taxon>
    </lineage>
</organism>
<evidence type="ECO:0000313" key="11">
    <source>
        <dbReference type="EMBL" id="QBP18631.1"/>
    </source>
</evidence>
<dbReference type="AlphaFoldDB" id="A0A4P6ZLA4"/>
<comment type="function">
    <text evidence="1 9">May be involved in recombinational repair of damaged DNA.</text>
</comment>
<evidence type="ECO:0000256" key="3">
    <source>
        <dbReference type="ARBA" id="ARBA00021315"/>
    </source>
</evidence>
<dbReference type="SUPFAM" id="SSF52540">
    <property type="entry name" value="P-loop containing nucleoside triphosphate hydrolases"/>
    <property type="match status" value="2"/>
</dbReference>
<dbReference type="Gene3D" id="3.40.50.300">
    <property type="entry name" value="P-loop containing nucleotide triphosphate hydrolases"/>
    <property type="match status" value="2"/>
</dbReference>
<evidence type="ECO:0000256" key="9">
    <source>
        <dbReference type="PIRNR" id="PIRNR003128"/>
    </source>
</evidence>
<dbReference type="EMBL" id="CP034726">
    <property type="protein sequence ID" value="QBP18631.1"/>
    <property type="molecule type" value="Genomic_DNA"/>
</dbReference>
<keyword evidence="7 9" id="KW-0234">DNA repair</keyword>
<evidence type="ECO:0000256" key="1">
    <source>
        <dbReference type="ARBA" id="ARBA00003618"/>
    </source>
</evidence>
<dbReference type="RefSeq" id="WP_133442189.1">
    <property type="nucleotide sequence ID" value="NZ_CP034726.1"/>
</dbReference>
<sequence>MIQELDIQNLAIIDHLRISFSSGMTVLTGETGAGKSIIIDALNLLTGSRGSKRYIRTGCKKLVLQGLFVFPKNSSAYRILDQLGIDHSDGSVIIQREIYRNGRNLCRINGLLVNTSALRKLGSRIVDIQGQDAHQTLMDPATHLRLLDAFDKKHIQPVLDKYQRYYARYQKLTKLVHERTANQQEWAQHIDMLKFQSHDIKKANLKPNEDETLTNKKNLLKNYQNISTALQKSYEYINGNDSYSPLDMIGSAMNTMQNISQYGDNFKKIQQQLANAYYDLQDVANTISDQLESQTFDEDELNRIESRLDLIDQLKHKYGNSIDKILMYYSRITEELNKLQTNKNSGESVTSRLKKCKDHLQKYGQQLSVLRHQIATKLEKRIKRQLKDLYMGQAIFKVHFENTDDFHSYGTQKIEFYVRTNPGEKLLPLASSASGGELSRIMLALKTVFAKVQNVSTIVFDEIDTGVSGRVAQAIADKMVMISRHAQVLCITHLPQVAAMSDHHFLVKKHVSKNQTSTRLKRLSHQGKIDELARMLAGTKVTKLALEHASELLKLADQAKQKISFTG</sequence>
<dbReference type="InterPro" id="IPR003395">
    <property type="entry name" value="RecF/RecN/SMC_N"/>
</dbReference>
<evidence type="ECO:0000256" key="2">
    <source>
        <dbReference type="ARBA" id="ARBA00009441"/>
    </source>
</evidence>
<protein>
    <recommendedName>
        <fullName evidence="3 9">DNA repair protein RecN</fullName>
    </recommendedName>
    <alternativeName>
        <fullName evidence="8 9">Recombination protein N</fullName>
    </alternativeName>
</protein>
<proteinExistence type="inferred from homology"/>
<dbReference type="KEGG" id="lji:ELX58_05685"/>
<dbReference type="GO" id="GO:0006310">
    <property type="term" value="P:DNA recombination"/>
    <property type="evidence" value="ECO:0007669"/>
    <property type="project" value="InterPro"/>
</dbReference>
<evidence type="ECO:0000259" key="10">
    <source>
        <dbReference type="Pfam" id="PF02463"/>
    </source>
</evidence>
<dbReference type="FunFam" id="3.40.50.300:FF:000319">
    <property type="entry name" value="DNA repair protein RecN"/>
    <property type="match status" value="1"/>
</dbReference>
<feature type="domain" description="RecF/RecN/SMC N-terminal" evidence="10">
    <location>
        <begin position="2"/>
        <end position="509"/>
    </location>
</feature>
<dbReference type="InterPro" id="IPR004604">
    <property type="entry name" value="DNA_recomb/repair_RecN"/>
</dbReference>
<dbReference type="PANTHER" id="PTHR11059:SF0">
    <property type="entry name" value="DNA REPAIR PROTEIN RECN"/>
    <property type="match status" value="1"/>
</dbReference>
<accession>A0A4P6ZLA4</accession>
<reference evidence="12" key="1">
    <citation type="submission" date="2018-12" db="EMBL/GenBank/DDBJ databases">
        <title>A new species of lactobacillus.</title>
        <authorList>
            <person name="Jian Y."/>
            <person name="Xin L."/>
            <person name="Hong Z.J."/>
            <person name="Ming L.Z."/>
            <person name="Hong X.Z."/>
        </authorList>
    </citation>
    <scope>NUCLEOTIDE SEQUENCE [LARGE SCALE GENOMIC DNA]</scope>
    <source>
        <strain evidence="12">HSLZ-75</strain>
    </source>
</reference>
<evidence type="ECO:0000256" key="8">
    <source>
        <dbReference type="ARBA" id="ARBA00033408"/>
    </source>
</evidence>
<dbReference type="Proteomes" id="UP000294321">
    <property type="component" value="Chromosome"/>
</dbReference>
<dbReference type="Pfam" id="PF02463">
    <property type="entry name" value="SMC_N"/>
    <property type="match status" value="1"/>
</dbReference>
<dbReference type="PIRSF" id="PIRSF003128">
    <property type="entry name" value="RecN"/>
    <property type="match status" value="1"/>
</dbReference>
<name>A0A4P6ZLA4_9LACO</name>
<keyword evidence="4" id="KW-0547">Nucleotide-binding</keyword>
<evidence type="ECO:0000256" key="5">
    <source>
        <dbReference type="ARBA" id="ARBA00022763"/>
    </source>
</evidence>
<dbReference type="NCBIfam" id="TIGR00634">
    <property type="entry name" value="recN"/>
    <property type="match status" value="1"/>
</dbReference>
<dbReference type="GO" id="GO:0043590">
    <property type="term" value="C:bacterial nucleoid"/>
    <property type="evidence" value="ECO:0007669"/>
    <property type="project" value="TreeGrafter"/>
</dbReference>
<dbReference type="OrthoDB" id="9806954at2"/>